<feature type="transmembrane region" description="Helical" evidence="1">
    <location>
        <begin position="82"/>
        <end position="109"/>
    </location>
</feature>
<protein>
    <submittedName>
        <fullName evidence="2">Uncharacterized protein</fullName>
    </submittedName>
</protein>
<keyword evidence="3" id="KW-1185">Reference proteome</keyword>
<evidence type="ECO:0000256" key="1">
    <source>
        <dbReference type="SAM" id="Phobius"/>
    </source>
</evidence>
<dbReference type="STRING" id="90241.B0682_01480"/>
<evidence type="ECO:0000313" key="3">
    <source>
        <dbReference type="Proteomes" id="UP000191094"/>
    </source>
</evidence>
<dbReference type="OrthoDB" id="6649803at2"/>
<keyword evidence="1" id="KW-1133">Transmembrane helix</keyword>
<dbReference type="Proteomes" id="UP000191094">
    <property type="component" value="Unassembled WGS sequence"/>
</dbReference>
<feature type="transmembrane region" description="Helical" evidence="1">
    <location>
        <begin position="12"/>
        <end position="34"/>
    </location>
</feature>
<evidence type="ECO:0000313" key="2">
    <source>
        <dbReference type="EMBL" id="OOS22583.1"/>
    </source>
</evidence>
<proteinExistence type="predicted"/>
<feature type="transmembrane region" description="Helical" evidence="1">
    <location>
        <begin position="46"/>
        <end position="70"/>
    </location>
</feature>
<comment type="caution">
    <text evidence="2">The sequence shown here is derived from an EMBL/GenBank/DDBJ whole genome shotgun (WGS) entry which is preliminary data.</text>
</comment>
<keyword evidence="1" id="KW-0812">Transmembrane</keyword>
<dbReference type="AlphaFoldDB" id="A0A1T0CJW5"/>
<gene>
    <name evidence="2" type="ORF">B0682_01480</name>
</gene>
<name>A0A1T0CJW5_9GAMM</name>
<sequence length="125" mass="14265">MHRIRQARTFNQLSIYLIYVAMVCFVGFGTLASLPSLHDSSLVYGLFHYVPYALVGLSILPNLFVAFVLYRYRLSQPSMIALCLVMSFALFVFSVYVALASWLGVAFLFRVNLKRFFQFLAEATN</sequence>
<organism evidence="2 3">
    <name type="scientific">Lwoffella lincolnii</name>
    <dbReference type="NCBI Taxonomy" id="90241"/>
    <lineage>
        <taxon>Bacteria</taxon>
        <taxon>Pseudomonadati</taxon>
        <taxon>Pseudomonadota</taxon>
        <taxon>Gammaproteobacteria</taxon>
        <taxon>Moraxellales</taxon>
        <taxon>Moraxellaceae</taxon>
        <taxon>Lwoffella</taxon>
    </lineage>
</organism>
<keyword evidence="1" id="KW-0472">Membrane</keyword>
<reference evidence="2 3" key="1">
    <citation type="submission" date="2017-02" db="EMBL/GenBank/DDBJ databases">
        <title>Draft genome sequence of Moraxella lincolnii CCUG 9405T type strain.</title>
        <authorList>
            <person name="Salva-Serra F."/>
            <person name="Engstrom-Jakobsson H."/>
            <person name="Thorell K."/>
            <person name="Jaen-Luchoro D."/>
            <person name="Gonzales-Siles L."/>
            <person name="Karlsson R."/>
            <person name="Yazdan S."/>
            <person name="Boulund F."/>
            <person name="Johnning A."/>
            <person name="Engstrand L."/>
            <person name="Kristiansson E."/>
            <person name="Moore E."/>
        </authorList>
    </citation>
    <scope>NUCLEOTIDE SEQUENCE [LARGE SCALE GENOMIC DNA]</scope>
    <source>
        <strain evidence="2 3">CCUG 9405</strain>
    </source>
</reference>
<dbReference type="EMBL" id="MUYT01000002">
    <property type="protein sequence ID" value="OOS22583.1"/>
    <property type="molecule type" value="Genomic_DNA"/>
</dbReference>
<accession>A0A1T0CJW5</accession>